<accession>A0A1H9B0V5</accession>
<dbReference type="NCBIfam" id="NF008121">
    <property type="entry name" value="PRK10869.1"/>
    <property type="match status" value="1"/>
</dbReference>
<evidence type="ECO:0000256" key="3">
    <source>
        <dbReference type="ARBA" id="ARBA00021315"/>
    </source>
</evidence>
<dbReference type="GO" id="GO:0005524">
    <property type="term" value="F:ATP binding"/>
    <property type="evidence" value="ECO:0007669"/>
    <property type="project" value="UniProtKB-KW"/>
</dbReference>
<evidence type="ECO:0000256" key="1">
    <source>
        <dbReference type="ARBA" id="ARBA00003618"/>
    </source>
</evidence>
<dbReference type="AlphaFoldDB" id="A0A1H9B0V5"/>
<evidence type="ECO:0000256" key="9">
    <source>
        <dbReference type="PIRNR" id="PIRNR003128"/>
    </source>
</evidence>
<keyword evidence="12" id="KW-1185">Reference proteome</keyword>
<proteinExistence type="inferred from homology"/>
<evidence type="ECO:0000256" key="4">
    <source>
        <dbReference type="ARBA" id="ARBA00022741"/>
    </source>
</evidence>
<evidence type="ECO:0000256" key="5">
    <source>
        <dbReference type="ARBA" id="ARBA00022763"/>
    </source>
</evidence>
<dbReference type="CDD" id="cd03241">
    <property type="entry name" value="ABC_RecN"/>
    <property type="match status" value="2"/>
</dbReference>
<protein>
    <recommendedName>
        <fullName evidence="3 9">DNA repair protein RecN</fullName>
    </recommendedName>
    <alternativeName>
        <fullName evidence="8 9">Recombination protein N</fullName>
    </alternativeName>
</protein>
<dbReference type="GO" id="GO:0009432">
    <property type="term" value="P:SOS response"/>
    <property type="evidence" value="ECO:0007669"/>
    <property type="project" value="UniProtKB-ARBA"/>
</dbReference>
<sequence length="556" mass="61116">MLTQLQIRDFAIVNELSLDLSGGLIALTGETGAGKSILVDALGLVLGDRANSSTIRHGTERAEISAHFDISQESQARAWLADQGLETADCLIRRVINRDGKNRAWINGSPVTLQSLKTLGEMLVDIHGQHAHQSLLRREVQRCILDDYADHPPLLAAMAQAHDVWRKAARRLAEITEQRETREARRELLRFQTAELQALNLTAGELEHIEQEHARLAHAGRLLETTEAAYHGLYAADHSAESVVGRCLSDIEHLQSLDPRLTEPRELLAAAQIQLREAADWLRYYADGLEMDPARLDFLESRLAAIQSLARKHRVPPADLPHLLHTLEAELHQLETDDENLEALADTVACALETCRHRAAALSEARCQAATRLSEAVTQAMQGLGMEGGHFVCTVAADARAQPSAHGTDRVEFLVSANPGQPAQPLARVASGGELSRISLAIQMIAAHALPIATLVFDEVDTGIGGGVAEVVGRQLRSLGERRQVLCVTHLPQVAAQAHHHLRIKKRKERRYTSTSIEQLSNEQRARELARMLGGLEITEQSLAHAREMMARAASR</sequence>
<evidence type="ECO:0000256" key="7">
    <source>
        <dbReference type="ARBA" id="ARBA00023204"/>
    </source>
</evidence>
<organism evidence="11 12">
    <name type="scientific">Ectothiorhodospira magna</name>
    <dbReference type="NCBI Taxonomy" id="867345"/>
    <lineage>
        <taxon>Bacteria</taxon>
        <taxon>Pseudomonadati</taxon>
        <taxon>Pseudomonadota</taxon>
        <taxon>Gammaproteobacteria</taxon>
        <taxon>Chromatiales</taxon>
        <taxon>Ectothiorhodospiraceae</taxon>
        <taxon>Ectothiorhodospira</taxon>
    </lineage>
</organism>
<dbReference type="GO" id="GO:0006310">
    <property type="term" value="P:DNA recombination"/>
    <property type="evidence" value="ECO:0007669"/>
    <property type="project" value="InterPro"/>
</dbReference>
<dbReference type="EMBL" id="FOFO01000007">
    <property type="protein sequence ID" value="SEP82489.1"/>
    <property type="molecule type" value="Genomic_DNA"/>
</dbReference>
<dbReference type="PIRSF" id="PIRSF003128">
    <property type="entry name" value="RecN"/>
    <property type="match status" value="1"/>
</dbReference>
<feature type="domain" description="RecF/RecN/SMC N-terminal" evidence="10">
    <location>
        <begin position="1"/>
        <end position="509"/>
    </location>
</feature>
<evidence type="ECO:0000313" key="12">
    <source>
        <dbReference type="Proteomes" id="UP000199496"/>
    </source>
</evidence>
<keyword evidence="7 9" id="KW-0234">DNA repair</keyword>
<comment type="function">
    <text evidence="1 9">May be involved in recombinational repair of damaged DNA.</text>
</comment>
<dbReference type="NCBIfam" id="TIGR00634">
    <property type="entry name" value="recN"/>
    <property type="match status" value="1"/>
</dbReference>
<dbReference type="Proteomes" id="UP000199496">
    <property type="component" value="Unassembled WGS sequence"/>
</dbReference>
<keyword evidence="5 9" id="KW-0227">DNA damage</keyword>
<dbReference type="PANTHER" id="PTHR11059:SF0">
    <property type="entry name" value="DNA REPAIR PROTEIN RECN"/>
    <property type="match status" value="1"/>
</dbReference>
<reference evidence="11 12" key="1">
    <citation type="submission" date="2016-10" db="EMBL/GenBank/DDBJ databases">
        <authorList>
            <person name="de Groot N.N."/>
        </authorList>
    </citation>
    <scope>NUCLEOTIDE SEQUENCE [LARGE SCALE GENOMIC DNA]</scope>
    <source>
        <strain evidence="11 12">B7-7</strain>
    </source>
</reference>
<dbReference type="STRING" id="867345.SAMN05421693_10745"/>
<evidence type="ECO:0000256" key="8">
    <source>
        <dbReference type="ARBA" id="ARBA00033408"/>
    </source>
</evidence>
<dbReference type="InterPro" id="IPR027417">
    <property type="entry name" value="P-loop_NTPase"/>
</dbReference>
<evidence type="ECO:0000313" key="11">
    <source>
        <dbReference type="EMBL" id="SEP82489.1"/>
    </source>
</evidence>
<dbReference type="SUPFAM" id="SSF52540">
    <property type="entry name" value="P-loop containing nucleoside triphosphate hydrolases"/>
    <property type="match status" value="2"/>
</dbReference>
<dbReference type="GO" id="GO:0006281">
    <property type="term" value="P:DNA repair"/>
    <property type="evidence" value="ECO:0007669"/>
    <property type="project" value="UniProtKB-KW"/>
</dbReference>
<comment type="similarity">
    <text evidence="2 9">Belongs to the RecN family.</text>
</comment>
<dbReference type="OrthoDB" id="9806954at2"/>
<dbReference type="InterPro" id="IPR003395">
    <property type="entry name" value="RecF/RecN/SMC_N"/>
</dbReference>
<dbReference type="Pfam" id="PF02463">
    <property type="entry name" value="SMC_N"/>
    <property type="match status" value="1"/>
</dbReference>
<keyword evidence="4" id="KW-0547">Nucleotide-binding</keyword>
<dbReference type="InterPro" id="IPR004604">
    <property type="entry name" value="DNA_recomb/repair_RecN"/>
</dbReference>
<name>A0A1H9B0V5_9GAMM</name>
<dbReference type="PANTHER" id="PTHR11059">
    <property type="entry name" value="DNA REPAIR PROTEIN RECN"/>
    <property type="match status" value="1"/>
</dbReference>
<dbReference type="FunFam" id="3.40.50.300:FF:000319">
    <property type="entry name" value="DNA repair protein RecN"/>
    <property type="match status" value="1"/>
</dbReference>
<keyword evidence="6" id="KW-0067">ATP-binding</keyword>
<evidence type="ECO:0000259" key="10">
    <source>
        <dbReference type="Pfam" id="PF02463"/>
    </source>
</evidence>
<dbReference type="FunFam" id="3.40.50.300:FF:000356">
    <property type="entry name" value="DNA repair protein RecN"/>
    <property type="match status" value="1"/>
</dbReference>
<dbReference type="RefSeq" id="WP_090204720.1">
    <property type="nucleotide sequence ID" value="NZ_FOFO01000007.1"/>
</dbReference>
<gene>
    <name evidence="11" type="ORF">SAMN05421693_10745</name>
</gene>
<dbReference type="GO" id="GO:0043590">
    <property type="term" value="C:bacterial nucleoid"/>
    <property type="evidence" value="ECO:0007669"/>
    <property type="project" value="TreeGrafter"/>
</dbReference>
<dbReference type="Gene3D" id="3.40.50.300">
    <property type="entry name" value="P-loop containing nucleotide triphosphate hydrolases"/>
    <property type="match status" value="2"/>
</dbReference>
<evidence type="ECO:0000256" key="6">
    <source>
        <dbReference type="ARBA" id="ARBA00022840"/>
    </source>
</evidence>
<evidence type="ECO:0000256" key="2">
    <source>
        <dbReference type="ARBA" id="ARBA00009441"/>
    </source>
</evidence>